<gene>
    <name evidence="2" type="ORF">WMSIL1_LOCUS13756</name>
</gene>
<dbReference type="InterPro" id="IPR019412">
    <property type="entry name" value="IML2/TPR_39"/>
</dbReference>
<accession>A0A564Z8Y6</accession>
<dbReference type="Pfam" id="PF10300">
    <property type="entry name" value="Iml2-TPR_39"/>
    <property type="match status" value="1"/>
</dbReference>
<dbReference type="Proteomes" id="UP000321570">
    <property type="component" value="Unassembled WGS sequence"/>
</dbReference>
<sequence>MEGINAAEHVLTLFLQNEFNKAKTTAESSANHSMYHAVAFGTMLHLQATATLEPNDLEESTKHIKYAVKVCLKKRRKGKFSDNFAKSTVKAKNAFYAAYTDEEAHAELCYAESLLQWVFLAVLQDEKLVTLIKSSIKLRECYKCYRTCWKIYKSKDWGGRPTQASFECGVLMGVGAFNLLLSLLPSKVLSLLEIVGFSGKKDLGLQLLQEGSKIEHGVRDPLCALIILVYDLYATQMTGDTACNAIGDEVTALADARELLPAWIKKFPTSAFFTFLNGRLAQLTSDFPLAKDYLFKSISAQSDFVNFQHICYWELMWCHCVQGEWMDAMKYAERLACESKWSHATYRYLKAAFIIQFLDDELRGSLSDNGRKSSVTVPIEVDPKEYADGGTLSRHVDELLESVPQMIQRIAGKSLPIEKFAMKKAIRYFEQGNRLTLPGLELMYLWNGFKVISNNPVLLNKFLLIIESKIQSLVANQNKLINFTEDFCVATLLKGVCQRCLRKNFQAQMCFYEVITNEKSIKLDRYVLPFSEVELCQIAMEEGDIDKAKTHLDKAWTYTKYSLEARLHFRLHSLTAQLKTMRDERRRVSKSMDNTPAGSWHSGLNKYDDEDNNPLDIEFNSSLDSLGDPIALELGEK</sequence>
<proteinExistence type="predicted"/>
<evidence type="ECO:0008006" key="4">
    <source>
        <dbReference type="Google" id="ProtNLM"/>
    </source>
</evidence>
<feature type="region of interest" description="Disordered" evidence="1">
    <location>
        <begin position="583"/>
        <end position="607"/>
    </location>
</feature>
<dbReference type="EMBL" id="CABIJS010000697">
    <property type="protein sequence ID" value="VUZ55971.1"/>
    <property type="molecule type" value="Genomic_DNA"/>
</dbReference>
<dbReference type="PANTHER" id="PTHR31859:SF9">
    <property type="entry name" value="TETRATRICOPEPTIDE REPEAT PROTEIN 39B"/>
    <property type="match status" value="1"/>
</dbReference>
<dbReference type="PANTHER" id="PTHR31859">
    <property type="entry name" value="TETRATRICOPEPTIDE REPEAT PROTEIN 39 FAMILY MEMBER"/>
    <property type="match status" value="1"/>
</dbReference>
<keyword evidence="3" id="KW-1185">Reference proteome</keyword>
<name>A0A564Z8Y6_HYMDI</name>
<evidence type="ECO:0000256" key="1">
    <source>
        <dbReference type="SAM" id="MobiDB-lite"/>
    </source>
</evidence>
<protein>
    <recommendedName>
        <fullName evidence="4">Tetratricopeptide repeat protein 39B</fullName>
    </recommendedName>
</protein>
<evidence type="ECO:0000313" key="2">
    <source>
        <dbReference type="EMBL" id="VUZ55971.1"/>
    </source>
</evidence>
<evidence type="ECO:0000313" key="3">
    <source>
        <dbReference type="Proteomes" id="UP000321570"/>
    </source>
</evidence>
<reference evidence="2 3" key="1">
    <citation type="submission" date="2019-07" db="EMBL/GenBank/DDBJ databases">
        <authorList>
            <person name="Jastrzebski P J."/>
            <person name="Paukszto L."/>
            <person name="Jastrzebski P J."/>
        </authorList>
    </citation>
    <scope>NUCLEOTIDE SEQUENCE [LARGE SCALE GENOMIC DNA]</scope>
    <source>
        <strain evidence="2 3">WMS-il1</strain>
    </source>
</reference>
<dbReference type="AlphaFoldDB" id="A0A564Z8Y6"/>
<organism evidence="2 3">
    <name type="scientific">Hymenolepis diminuta</name>
    <name type="common">Rat tapeworm</name>
    <dbReference type="NCBI Taxonomy" id="6216"/>
    <lineage>
        <taxon>Eukaryota</taxon>
        <taxon>Metazoa</taxon>
        <taxon>Spiralia</taxon>
        <taxon>Lophotrochozoa</taxon>
        <taxon>Platyhelminthes</taxon>
        <taxon>Cestoda</taxon>
        <taxon>Eucestoda</taxon>
        <taxon>Cyclophyllidea</taxon>
        <taxon>Hymenolepididae</taxon>
        <taxon>Hymenolepis</taxon>
    </lineage>
</organism>